<feature type="chain" id="PRO_5025362211" evidence="2">
    <location>
        <begin position="21"/>
        <end position="198"/>
    </location>
</feature>
<feature type="compositionally biased region" description="Low complexity" evidence="1">
    <location>
        <begin position="29"/>
        <end position="42"/>
    </location>
</feature>
<dbReference type="KEGG" id="poj:PtoMrB4_00320"/>
<feature type="signal peptide" evidence="2">
    <location>
        <begin position="1"/>
        <end position="20"/>
    </location>
</feature>
<proteinExistence type="predicted"/>
<accession>A0A679G7C8</accession>
<evidence type="ECO:0000313" key="4">
    <source>
        <dbReference type="Proteomes" id="UP000501237"/>
    </source>
</evidence>
<dbReference type="GeneID" id="57395240"/>
<dbReference type="AlphaFoldDB" id="A0A679G7C8"/>
<evidence type="ECO:0000313" key="3">
    <source>
        <dbReference type="EMBL" id="BCA26055.1"/>
    </source>
</evidence>
<keyword evidence="2" id="KW-0732">Signal</keyword>
<protein>
    <submittedName>
        <fullName evidence="3">Uncharacterized protein</fullName>
    </submittedName>
</protein>
<feature type="region of interest" description="Disordered" evidence="1">
    <location>
        <begin position="90"/>
        <end position="124"/>
    </location>
</feature>
<evidence type="ECO:0000256" key="2">
    <source>
        <dbReference type="SAM" id="SignalP"/>
    </source>
</evidence>
<evidence type="ECO:0000256" key="1">
    <source>
        <dbReference type="SAM" id="MobiDB-lite"/>
    </source>
</evidence>
<dbReference type="EMBL" id="AP022642">
    <property type="protein sequence ID" value="BCA26055.1"/>
    <property type="molecule type" value="Genomic_DNA"/>
</dbReference>
<gene>
    <name evidence="3" type="ORF">PtoMrB4_00320</name>
</gene>
<organism evidence="3 4">
    <name type="scientific">Metapseudomonas otitidis</name>
    <dbReference type="NCBI Taxonomy" id="319939"/>
    <lineage>
        <taxon>Bacteria</taxon>
        <taxon>Pseudomonadati</taxon>
        <taxon>Pseudomonadota</taxon>
        <taxon>Gammaproteobacteria</taxon>
        <taxon>Pseudomonadales</taxon>
        <taxon>Pseudomonadaceae</taxon>
        <taxon>Metapseudomonas</taxon>
    </lineage>
</organism>
<name>A0A679G7C8_9GAMM</name>
<sequence length="198" mass="20538">MKGWLGLALASVLVSAGVGAAWSWREAPVAVASPARAPSAPASLPPVPVPTASQPPASPAPAAPVAAKAVDEAPPAPAPLDLQQAQQLMQWTAEHGDPRSPALGGLKPRQAASDAERADPQAYTALEERQTRELVQAYAAGVQQIPEIRARIEAAAQSGERSPAELDEARAALEQLEAMQAHLEREAPELLPGSTRAD</sequence>
<dbReference type="Proteomes" id="UP000501237">
    <property type="component" value="Chromosome"/>
</dbReference>
<dbReference type="RefSeq" id="WP_172432219.1">
    <property type="nucleotide sequence ID" value="NZ_AP022642.1"/>
</dbReference>
<feature type="region of interest" description="Disordered" evidence="1">
    <location>
        <begin position="29"/>
        <end position="78"/>
    </location>
</feature>
<reference evidence="3 4" key="1">
    <citation type="journal article" date="2020" name="Microbiol. Resour. Announc.">
        <title>Complete genome sequence of Pseudomonas otitidis strain MrB4, isolated from Lake Biwa in Japan.</title>
        <authorList>
            <person name="Miyazaki K."/>
            <person name="Hase E."/>
            <person name="Maruya T."/>
        </authorList>
    </citation>
    <scope>NUCLEOTIDE SEQUENCE [LARGE SCALE GENOMIC DNA]</scope>
    <source>
        <strain evidence="3 4">MrB4</strain>
    </source>
</reference>